<feature type="signal peptide" evidence="1">
    <location>
        <begin position="1"/>
        <end position="20"/>
    </location>
</feature>
<evidence type="ECO:0008006" key="4">
    <source>
        <dbReference type="Google" id="ProtNLM"/>
    </source>
</evidence>
<reference evidence="2 3" key="1">
    <citation type="submission" date="2019-10" db="EMBL/GenBank/DDBJ databases">
        <title>A novel species.</title>
        <authorList>
            <person name="Gao J."/>
        </authorList>
    </citation>
    <scope>NUCLEOTIDE SEQUENCE [LARGE SCALE GENOMIC DNA]</scope>
    <source>
        <strain evidence="2 3">QMT-28</strain>
    </source>
</reference>
<name>A0A5Q0LCN0_9ACTN</name>
<protein>
    <recommendedName>
        <fullName evidence="4">Lipoprotein</fullName>
    </recommendedName>
</protein>
<dbReference type="EMBL" id="CP045643">
    <property type="protein sequence ID" value="QFZ74825.1"/>
    <property type="molecule type" value="Genomic_DNA"/>
</dbReference>
<keyword evidence="1" id="KW-0732">Signal</keyword>
<accession>A0A5Q0LCN0</accession>
<gene>
    <name evidence="2" type="ORF">GFH48_17480</name>
</gene>
<organism evidence="2 3">
    <name type="scientific">Streptomyces fagopyri</name>
    <dbReference type="NCBI Taxonomy" id="2662397"/>
    <lineage>
        <taxon>Bacteria</taxon>
        <taxon>Bacillati</taxon>
        <taxon>Actinomycetota</taxon>
        <taxon>Actinomycetes</taxon>
        <taxon>Kitasatosporales</taxon>
        <taxon>Streptomycetaceae</taxon>
        <taxon>Streptomyces</taxon>
    </lineage>
</organism>
<dbReference type="AlphaFoldDB" id="A0A5Q0LCN0"/>
<evidence type="ECO:0000256" key="1">
    <source>
        <dbReference type="SAM" id="SignalP"/>
    </source>
</evidence>
<feature type="chain" id="PRO_5039444363" description="Lipoprotein" evidence="1">
    <location>
        <begin position="21"/>
        <end position="177"/>
    </location>
</feature>
<dbReference type="PROSITE" id="PS51257">
    <property type="entry name" value="PROKAR_LIPOPROTEIN"/>
    <property type="match status" value="1"/>
</dbReference>
<proteinExistence type="predicted"/>
<dbReference type="KEGG" id="sfy:GFH48_17480"/>
<evidence type="ECO:0000313" key="2">
    <source>
        <dbReference type="EMBL" id="QFZ74825.1"/>
    </source>
</evidence>
<sequence length="177" mass="19458">MKTKLCAIAFTLPIALTTLIGCGMTDNKKSDDMPSSGVSTSSEAAGDAKRTSSELYNLIGIKGKATDTGPGVKECGKKDPEKYFQMFHSWSFIPDSSEQLSGVMEQLKVKLPRHGWEVVEYGPDSSRNKNLSLTADNDTKKFSVNITYQAKDNLPNLNFFVVSGCYQVPDGQKIERF</sequence>
<keyword evidence="3" id="KW-1185">Reference proteome</keyword>
<dbReference type="Proteomes" id="UP000326179">
    <property type="component" value="Chromosome"/>
</dbReference>
<evidence type="ECO:0000313" key="3">
    <source>
        <dbReference type="Proteomes" id="UP000326179"/>
    </source>
</evidence>
<dbReference type="RefSeq" id="WP_153289120.1">
    <property type="nucleotide sequence ID" value="NZ_CP045643.1"/>
</dbReference>